<dbReference type="Gene3D" id="3.40.50.280">
    <property type="entry name" value="Cobalamin-binding domain"/>
    <property type="match status" value="1"/>
</dbReference>
<evidence type="ECO:0000313" key="6">
    <source>
        <dbReference type="Proteomes" id="UP001565220"/>
    </source>
</evidence>
<protein>
    <submittedName>
        <fullName evidence="5">B12-binding domain-containing protein</fullName>
    </submittedName>
</protein>
<dbReference type="EMBL" id="JBGFFE010000018">
    <property type="protein sequence ID" value="MEY8764264.1"/>
    <property type="molecule type" value="Genomic_DNA"/>
</dbReference>
<organism evidence="5 6">
    <name type="scientific">Clostridium lapidicellarium</name>
    <dbReference type="NCBI Taxonomy" id="3240931"/>
    <lineage>
        <taxon>Bacteria</taxon>
        <taxon>Bacillati</taxon>
        <taxon>Bacillota</taxon>
        <taxon>Clostridia</taxon>
        <taxon>Eubacteriales</taxon>
        <taxon>Clostridiaceae</taxon>
        <taxon>Clostridium</taxon>
    </lineage>
</organism>
<keyword evidence="1" id="KW-0479">Metal-binding</keyword>
<dbReference type="SUPFAM" id="SSF52242">
    <property type="entry name" value="Cobalamin (vitamin B12)-binding domain"/>
    <property type="match status" value="1"/>
</dbReference>
<dbReference type="PROSITE" id="PS51337">
    <property type="entry name" value="B12_BINDING_NTER"/>
    <property type="match status" value="1"/>
</dbReference>
<dbReference type="PANTHER" id="PTHR45833">
    <property type="entry name" value="METHIONINE SYNTHASE"/>
    <property type="match status" value="1"/>
</dbReference>
<dbReference type="Pfam" id="PF02607">
    <property type="entry name" value="B12-binding_2"/>
    <property type="match status" value="1"/>
</dbReference>
<dbReference type="PANTHER" id="PTHR45833:SF1">
    <property type="entry name" value="METHIONINE SYNTHASE"/>
    <property type="match status" value="1"/>
</dbReference>
<proteinExistence type="predicted"/>
<dbReference type="Gene3D" id="1.10.1240.10">
    <property type="entry name" value="Methionine synthase domain"/>
    <property type="match status" value="1"/>
</dbReference>
<dbReference type="Pfam" id="PF02310">
    <property type="entry name" value="B12-binding"/>
    <property type="match status" value="1"/>
</dbReference>
<evidence type="ECO:0000259" key="3">
    <source>
        <dbReference type="PROSITE" id="PS51332"/>
    </source>
</evidence>
<comment type="caution">
    <text evidence="5">The sequence shown here is derived from an EMBL/GenBank/DDBJ whole genome shotgun (WGS) entry which is preliminary data.</text>
</comment>
<reference evidence="5 6" key="1">
    <citation type="submission" date="2024-08" db="EMBL/GenBank/DDBJ databases">
        <title>Clostridium lapicellarii sp. nov., and Clostridium renhuaiense sp. nov., two species isolated from the mud in a fermentation cellar used for producing sauce-flavour Chinese liquors.</title>
        <authorList>
            <person name="Yang F."/>
            <person name="Wang H."/>
            <person name="Chen L.Q."/>
            <person name="Zhou N."/>
            <person name="Lu J.J."/>
            <person name="Pu X.X."/>
            <person name="Wan B."/>
            <person name="Wang L."/>
            <person name="Liu S.J."/>
        </authorList>
    </citation>
    <scope>NUCLEOTIDE SEQUENCE [LARGE SCALE GENOMIC DNA]</scope>
    <source>
        <strain evidence="5 6">MT-113</strain>
    </source>
</reference>
<feature type="domain" description="B12-binding N-terminal" evidence="4">
    <location>
        <begin position="1"/>
        <end position="87"/>
    </location>
</feature>
<dbReference type="PROSITE" id="PS51332">
    <property type="entry name" value="B12_BINDING"/>
    <property type="match status" value="1"/>
</dbReference>
<evidence type="ECO:0000256" key="2">
    <source>
        <dbReference type="ARBA" id="ARBA00023285"/>
    </source>
</evidence>
<dbReference type="Proteomes" id="UP001565220">
    <property type="component" value="Unassembled WGS sequence"/>
</dbReference>
<accession>A0ABV4DZE4</accession>
<evidence type="ECO:0000313" key="5">
    <source>
        <dbReference type="EMBL" id="MEY8764264.1"/>
    </source>
</evidence>
<feature type="domain" description="B12-binding" evidence="3">
    <location>
        <begin position="87"/>
        <end position="213"/>
    </location>
</feature>
<sequence>MDLKELSSVVQTGSQKKSKELVKKALDEKIEPVKILNDGMIEAMSEVGVKFKNNEIYVPEMLMAAKAMAAGMKVLEPILTKTGVKPVGKAVIGTVKGDLHDIGKNLVAMMMKGTGIEITDLGVDAEPAKFLKTAEKIGADIVCMSALLTTTMPAMDDTIKEFEKAGVRDKYIFMVGGAPLSDEYAKKIGADYYTPDAGSAAEVAKSAVLKKSK</sequence>
<dbReference type="InterPro" id="IPR036724">
    <property type="entry name" value="Cobalamin-bd_sf"/>
</dbReference>
<keyword evidence="6" id="KW-1185">Reference proteome</keyword>
<dbReference type="InterPro" id="IPR003759">
    <property type="entry name" value="Cbl-bd_cap"/>
</dbReference>
<dbReference type="InterPro" id="IPR036594">
    <property type="entry name" value="Meth_synthase_dom"/>
</dbReference>
<dbReference type="SMART" id="SM01018">
    <property type="entry name" value="B12-binding_2"/>
    <property type="match status" value="1"/>
</dbReference>
<dbReference type="InterPro" id="IPR050554">
    <property type="entry name" value="Met_Synthase/Corrinoid"/>
</dbReference>
<dbReference type="SUPFAM" id="SSF47644">
    <property type="entry name" value="Methionine synthase domain"/>
    <property type="match status" value="1"/>
</dbReference>
<evidence type="ECO:0000256" key="1">
    <source>
        <dbReference type="ARBA" id="ARBA00022723"/>
    </source>
</evidence>
<dbReference type="InterPro" id="IPR006158">
    <property type="entry name" value="Cobalamin-bd"/>
</dbReference>
<keyword evidence="2" id="KW-0170">Cobalt</keyword>
<evidence type="ECO:0000259" key="4">
    <source>
        <dbReference type="PROSITE" id="PS51337"/>
    </source>
</evidence>
<gene>
    <name evidence="5" type="ORF">AB8S09_11540</name>
</gene>
<name>A0ABV4DZE4_9CLOT</name>
<dbReference type="RefSeq" id="WP_294183752.1">
    <property type="nucleotide sequence ID" value="NZ_JBGFFE010000018.1"/>
</dbReference>